<sequence>MRKFSIYFGLMLILLFASCNKKRRECEKFVEKNLDNSFMEFKNLAIGIRSYNRKNFLNPFITEDYIAVLITFFDSSYIDSTRKNIGYRLNLNMETGKVLNDNYESINKYLPLSKKEKLDSVASCFFKYSIAYIAYLPSNDLLVALQEQEHSDLIRTKNVSRYEKKHKLSHIKQDWYQIIWE</sequence>
<dbReference type="AlphaFoldDB" id="A0A2W5F841"/>
<evidence type="ECO:0000313" key="2">
    <source>
        <dbReference type="Proteomes" id="UP000249645"/>
    </source>
</evidence>
<name>A0A2W5F841_9SPHI</name>
<dbReference type="Proteomes" id="UP000249645">
    <property type="component" value="Unassembled WGS sequence"/>
</dbReference>
<organism evidence="1 2">
    <name type="scientific">Pseudopedobacter saltans</name>
    <dbReference type="NCBI Taxonomy" id="151895"/>
    <lineage>
        <taxon>Bacteria</taxon>
        <taxon>Pseudomonadati</taxon>
        <taxon>Bacteroidota</taxon>
        <taxon>Sphingobacteriia</taxon>
        <taxon>Sphingobacteriales</taxon>
        <taxon>Sphingobacteriaceae</taxon>
        <taxon>Pseudopedobacter</taxon>
    </lineage>
</organism>
<proteinExistence type="predicted"/>
<comment type="caution">
    <text evidence="1">The sequence shown here is derived from an EMBL/GenBank/DDBJ whole genome shotgun (WGS) entry which is preliminary data.</text>
</comment>
<protein>
    <recommendedName>
        <fullName evidence="3">Lipoprotein</fullName>
    </recommendedName>
</protein>
<reference evidence="1 2" key="1">
    <citation type="submission" date="2017-11" db="EMBL/GenBank/DDBJ databases">
        <title>Infants hospitalized years apart are colonized by the same room-sourced microbial strains.</title>
        <authorList>
            <person name="Brooks B."/>
            <person name="Olm M.R."/>
            <person name="Firek B.A."/>
            <person name="Baker R."/>
            <person name="Thomas B.C."/>
            <person name="Morowitz M.J."/>
            <person name="Banfield J.F."/>
        </authorList>
    </citation>
    <scope>NUCLEOTIDE SEQUENCE [LARGE SCALE GENOMIC DNA]</scope>
    <source>
        <strain evidence="1">S2_009_000_R2_76</strain>
    </source>
</reference>
<accession>A0A2W5F841</accession>
<gene>
    <name evidence="1" type="ORF">DI598_06700</name>
</gene>
<dbReference type="EMBL" id="QFOI01000088">
    <property type="protein sequence ID" value="PZP49947.1"/>
    <property type="molecule type" value="Genomic_DNA"/>
</dbReference>
<dbReference type="PROSITE" id="PS51257">
    <property type="entry name" value="PROKAR_LIPOPROTEIN"/>
    <property type="match status" value="1"/>
</dbReference>
<evidence type="ECO:0008006" key="3">
    <source>
        <dbReference type="Google" id="ProtNLM"/>
    </source>
</evidence>
<evidence type="ECO:0000313" key="1">
    <source>
        <dbReference type="EMBL" id="PZP49947.1"/>
    </source>
</evidence>